<proteinExistence type="predicted"/>
<evidence type="ECO:0000259" key="1">
    <source>
        <dbReference type="Pfam" id="PF00656"/>
    </source>
</evidence>
<dbReference type="PANTHER" id="PTHR48104:SF30">
    <property type="entry name" value="METACASPASE-1"/>
    <property type="match status" value="1"/>
</dbReference>
<dbReference type="Pfam" id="PF00656">
    <property type="entry name" value="Peptidase_C14"/>
    <property type="match status" value="1"/>
</dbReference>
<reference evidence="2 3" key="2">
    <citation type="journal article" date="2010" name="Stand. Genomic Sci.">
        <title>Complete genome sequence of Chitinophaga pinensis type strain (UQM 2034).</title>
        <authorList>
            <person name="Glavina Del Rio T."/>
            <person name="Abt B."/>
            <person name="Spring S."/>
            <person name="Lapidus A."/>
            <person name="Nolan M."/>
            <person name="Tice H."/>
            <person name="Copeland A."/>
            <person name="Cheng J.F."/>
            <person name="Chen F."/>
            <person name="Bruce D."/>
            <person name="Goodwin L."/>
            <person name="Pitluck S."/>
            <person name="Ivanova N."/>
            <person name="Mavromatis K."/>
            <person name="Mikhailova N."/>
            <person name="Pati A."/>
            <person name="Chen A."/>
            <person name="Palaniappan K."/>
            <person name="Land M."/>
            <person name="Hauser L."/>
            <person name="Chang Y.J."/>
            <person name="Jeffries C.D."/>
            <person name="Chain P."/>
            <person name="Saunders E."/>
            <person name="Detter J.C."/>
            <person name="Brettin T."/>
            <person name="Rohde M."/>
            <person name="Goker M."/>
            <person name="Bristow J."/>
            <person name="Eisen J.A."/>
            <person name="Markowitz V."/>
            <person name="Hugenholtz P."/>
            <person name="Kyrpides N.C."/>
            <person name="Klenk H.P."/>
            <person name="Lucas S."/>
        </authorList>
    </citation>
    <scope>NUCLEOTIDE SEQUENCE [LARGE SCALE GENOMIC DNA]</scope>
    <source>
        <strain evidence="3">ATCC 43595 / DSM 2588 / LMG 13176 / NBRC 15968 / NCIMB 11800 / UQM 2034</strain>
    </source>
</reference>
<dbReference type="InterPro" id="IPR050452">
    <property type="entry name" value="Metacaspase"/>
</dbReference>
<evidence type="ECO:0000313" key="3">
    <source>
        <dbReference type="Proteomes" id="UP000002215"/>
    </source>
</evidence>
<dbReference type="EMBL" id="CP001699">
    <property type="protein sequence ID" value="ACU57525.1"/>
    <property type="molecule type" value="Genomic_DNA"/>
</dbReference>
<dbReference type="RefSeq" id="WP_012787701.1">
    <property type="nucleotide sequence ID" value="NC_013132.1"/>
</dbReference>
<dbReference type="Proteomes" id="UP000002215">
    <property type="component" value="Chromosome"/>
</dbReference>
<name>A0A979FYN3_CHIPD</name>
<accession>A0A979FYN3</accession>
<evidence type="ECO:0000313" key="2">
    <source>
        <dbReference type="EMBL" id="ACU57525.1"/>
    </source>
</evidence>
<dbReference type="GO" id="GO:0005737">
    <property type="term" value="C:cytoplasm"/>
    <property type="evidence" value="ECO:0007669"/>
    <property type="project" value="TreeGrafter"/>
</dbReference>
<dbReference type="GO" id="GO:0006508">
    <property type="term" value="P:proteolysis"/>
    <property type="evidence" value="ECO:0007669"/>
    <property type="project" value="InterPro"/>
</dbReference>
<sequence length="288" mass="31972">MTPNSYAVHIGLNAVNPDSYEGWNGELFACENDAAVYRAIAEKAGFQQIYSLLTKEATAVNVLQHLQTAAGQLQSGDLFLMTYSGHGGVLADTNKDETNNFGEMDGFDETWCLYDRQLIDDELFACFGQFKEGVRILLFSDSCHSGSVAKNTAPVNNNAPIDPATYTRARFAPLGTMIRTYNAHKAEYDSIQAPLHTRPEDIKAYVVQFGACQDDELAREVWGNGMFTAKLQKVLNEPVNSYTELFTAIKRGFSTEQHPNLFHYGNKTYEFLSQVPFSIQSDAGVKAE</sequence>
<protein>
    <submittedName>
        <fullName evidence="2">Peptidase C14 caspase catalytic subunit p20</fullName>
    </submittedName>
</protein>
<feature type="domain" description="Peptidase C14 caspase" evidence="1">
    <location>
        <begin position="15"/>
        <end position="261"/>
    </location>
</feature>
<reference evidence="3" key="1">
    <citation type="submission" date="2009-08" db="EMBL/GenBank/DDBJ databases">
        <title>The complete genome of Chitinophaga pinensis DSM 2588.</title>
        <authorList>
            <consortium name="US DOE Joint Genome Institute (JGI-PGF)"/>
            <person name="Lucas S."/>
            <person name="Copeland A."/>
            <person name="Lapidus A."/>
            <person name="Glavina del Rio T."/>
            <person name="Dalin E."/>
            <person name="Tice H."/>
            <person name="Bruce D."/>
            <person name="Goodwin L."/>
            <person name="Pitluck S."/>
            <person name="Kyrpides N."/>
            <person name="Mavromatis K."/>
            <person name="Ivanova N."/>
            <person name="Mikhailova N."/>
            <person name="Sims D."/>
            <person name="Meinche L."/>
            <person name="Brettin T."/>
            <person name="Detter J.C."/>
            <person name="Han C."/>
            <person name="Larimer F."/>
            <person name="Land M."/>
            <person name="Hauser L."/>
            <person name="Markowitz V."/>
            <person name="Cheng J.-F."/>
            <person name="Hugenholtz P."/>
            <person name="Woyke T."/>
            <person name="Wu D."/>
            <person name="Spring S."/>
            <person name="Klenk H.-P."/>
            <person name="Eisen J.A."/>
        </authorList>
    </citation>
    <scope>NUCLEOTIDE SEQUENCE [LARGE SCALE GENOMIC DNA]</scope>
    <source>
        <strain evidence="3">ATCC 43595 / DSM 2588 / LMG 13176 / NBRC 15968 / NCIMB 11800 / UQM 2034</strain>
    </source>
</reference>
<dbReference type="PANTHER" id="PTHR48104">
    <property type="entry name" value="METACASPASE-4"/>
    <property type="match status" value="1"/>
</dbReference>
<dbReference type="Gene3D" id="3.40.50.1460">
    <property type="match status" value="1"/>
</dbReference>
<gene>
    <name evidence="2" type="ordered locus">Cpin_0016</name>
</gene>
<dbReference type="KEGG" id="cpi:Cpin_0016"/>
<dbReference type="AlphaFoldDB" id="A0A979FYN3"/>
<organism evidence="2 3">
    <name type="scientific">Chitinophaga pinensis (strain ATCC 43595 / DSM 2588 / LMG 13176 / NBRC 15968 / NCIMB 11800 / UQM 2034)</name>
    <dbReference type="NCBI Taxonomy" id="485918"/>
    <lineage>
        <taxon>Bacteria</taxon>
        <taxon>Pseudomonadati</taxon>
        <taxon>Bacteroidota</taxon>
        <taxon>Chitinophagia</taxon>
        <taxon>Chitinophagales</taxon>
        <taxon>Chitinophagaceae</taxon>
        <taxon>Chitinophaga</taxon>
    </lineage>
</organism>
<dbReference type="OrthoDB" id="1491023at2"/>
<dbReference type="InterPro" id="IPR011600">
    <property type="entry name" value="Pept_C14_caspase"/>
</dbReference>
<dbReference type="GO" id="GO:0004197">
    <property type="term" value="F:cysteine-type endopeptidase activity"/>
    <property type="evidence" value="ECO:0007669"/>
    <property type="project" value="InterPro"/>
</dbReference>